<keyword evidence="4 8" id="KW-0285">Flavoprotein</keyword>
<feature type="chain" id="PRO_5039747669" description="Urocanate reductase" evidence="8">
    <location>
        <begin position="23"/>
        <end position="590"/>
    </location>
</feature>
<dbReference type="EC" id="1.3.99.33" evidence="2 8"/>
<dbReference type="PANTHER" id="PTHR43400:SF7">
    <property type="entry name" value="FAD-DEPENDENT OXIDOREDUCTASE 2 FAD BINDING DOMAIN-CONTAINING PROTEIN"/>
    <property type="match status" value="1"/>
</dbReference>
<dbReference type="InterPro" id="IPR003953">
    <property type="entry name" value="FAD-dep_OxRdtase_2_FAD-bd"/>
</dbReference>
<dbReference type="Pfam" id="PF04205">
    <property type="entry name" value="FMN_bind"/>
    <property type="match status" value="1"/>
</dbReference>
<dbReference type="InterPro" id="IPR027477">
    <property type="entry name" value="Succ_DH/fumarate_Rdtase_cat_sf"/>
</dbReference>
<organism evidence="10 11">
    <name type="scientific">Natronincola ferrireducens</name>
    <dbReference type="NCBI Taxonomy" id="393762"/>
    <lineage>
        <taxon>Bacteria</taxon>
        <taxon>Bacillati</taxon>
        <taxon>Bacillota</taxon>
        <taxon>Clostridia</taxon>
        <taxon>Peptostreptococcales</taxon>
        <taxon>Natronincolaceae</taxon>
        <taxon>Natronincola</taxon>
    </lineage>
</organism>
<protein>
    <recommendedName>
        <fullName evidence="3 8">Urocanate reductase</fullName>
        <ecNumber evidence="2 8">1.3.99.33</ecNumber>
    </recommendedName>
</protein>
<comment type="catalytic activity">
    <reaction evidence="7 8">
        <text>dihydrourocanate + A = urocanate + AH2</text>
        <dbReference type="Rhea" id="RHEA:36059"/>
        <dbReference type="ChEBI" id="CHEBI:13193"/>
        <dbReference type="ChEBI" id="CHEBI:17499"/>
        <dbReference type="ChEBI" id="CHEBI:27247"/>
        <dbReference type="ChEBI" id="CHEBI:72991"/>
        <dbReference type="EC" id="1.3.99.33"/>
    </reaction>
</comment>
<dbReference type="InterPro" id="IPR010960">
    <property type="entry name" value="Flavocytochrome_c"/>
</dbReference>
<dbReference type="AlphaFoldDB" id="A0A1G9GI28"/>
<dbReference type="GO" id="GO:0033765">
    <property type="term" value="F:steroid dehydrogenase activity, acting on the CH-CH group of donors"/>
    <property type="evidence" value="ECO:0007669"/>
    <property type="project" value="UniProtKB-ARBA"/>
</dbReference>
<dbReference type="GO" id="GO:0010181">
    <property type="term" value="F:FMN binding"/>
    <property type="evidence" value="ECO:0007669"/>
    <property type="project" value="InterPro"/>
</dbReference>
<evidence type="ECO:0000256" key="3">
    <source>
        <dbReference type="ARBA" id="ARBA00015872"/>
    </source>
</evidence>
<dbReference type="SUPFAM" id="SSF56425">
    <property type="entry name" value="Succinate dehydrogenase/fumarate reductase flavoprotein, catalytic domain"/>
    <property type="match status" value="1"/>
</dbReference>
<dbReference type="SUPFAM" id="SSF51905">
    <property type="entry name" value="FAD/NAD(P)-binding domain"/>
    <property type="match status" value="1"/>
</dbReference>
<sequence length="590" mass="63028">MKKRISLFMVVMMLLTIITGCGSNQTSKTEALEFTTGTFEGVGNGLHGEIKVSVEVKDGIINGINIIEEKENEVLGKAAFEAIIKNVLGTNSTDVDVVTGSTYSSKGLLEAIDNALSEGDVKLAASKEMEVEKVETEQTYDVVVLGAGGAGMSAAIEAAKAGASVAIVEKAGVVGGNTVLSGSFNGAGTRFQKDLQIEDTPEVLFQDVMKGGDNLSNSDLAKLFADNAGKTVEWTVDELGLEIDTDFIAQFDVASYPRAHTSTLGTNVALVQALEKKCNELGVKIVFNTKATELITDENNKVIGAKGITNDNQEITFNSNKGVIIATGGFAANFDMVGEYCPEKSNYKITTNARTIQGDGINMAKSIGANLVGMEHIQTNPSGNPATGELMLFAGYGKLDGGFVVNKDGKRFVNDAARRDVQCKAFLEQEDGIIYYVWGSEVDSKRNNFEVNKDLFDYEASTGSLIKADTLKECADFFGVNYENLEATRKRYNEMVRKGVDEDFGRTSNLTVTEKGPFYMASLTPSVHHTMGGIEINTNAQVINIEGKIIEGLYAAGEVTGGIHGSNRLGGNAVTDALLFGRIAGQNIVK</sequence>
<feature type="domain" description="FMN-binding" evidence="9">
    <location>
        <begin position="45"/>
        <end position="119"/>
    </location>
</feature>
<comment type="similarity">
    <text evidence="1 8">Belongs to the FAD-dependent oxidoreductase 2 family. FRD/SDH subfamily.</text>
</comment>
<dbReference type="Pfam" id="PF00890">
    <property type="entry name" value="FAD_binding_2"/>
    <property type="match status" value="1"/>
</dbReference>
<comment type="cofactor">
    <cofactor evidence="8">
        <name>FMN</name>
        <dbReference type="ChEBI" id="CHEBI:58210"/>
    </cofactor>
    <text evidence="8">Binds 1 or 2 FMN covalently per subunit.</text>
</comment>
<evidence type="ECO:0000313" key="10">
    <source>
        <dbReference type="EMBL" id="SDL00349.1"/>
    </source>
</evidence>
<dbReference type="RefSeq" id="WP_176762161.1">
    <property type="nucleotide sequence ID" value="NZ_FNFP01000006.1"/>
</dbReference>
<evidence type="ECO:0000256" key="5">
    <source>
        <dbReference type="ARBA" id="ARBA00022827"/>
    </source>
</evidence>
<dbReference type="Gene3D" id="3.90.1010.20">
    <property type="match status" value="1"/>
</dbReference>
<keyword evidence="11" id="KW-1185">Reference proteome</keyword>
<dbReference type="InterPro" id="IPR050315">
    <property type="entry name" value="FAD-oxidoreductase_2"/>
</dbReference>
<gene>
    <name evidence="10" type="ORF">SAMN05660472_02430</name>
</gene>
<dbReference type="PANTHER" id="PTHR43400">
    <property type="entry name" value="FUMARATE REDUCTASE"/>
    <property type="match status" value="1"/>
</dbReference>
<dbReference type="InterPro" id="IPR036188">
    <property type="entry name" value="FAD/NAD-bd_sf"/>
</dbReference>
<proteinExistence type="inferred from homology"/>
<evidence type="ECO:0000256" key="4">
    <source>
        <dbReference type="ARBA" id="ARBA00022630"/>
    </source>
</evidence>
<evidence type="ECO:0000256" key="1">
    <source>
        <dbReference type="ARBA" id="ARBA00008040"/>
    </source>
</evidence>
<dbReference type="Gene3D" id="3.50.50.60">
    <property type="entry name" value="FAD/NAD(P)-binding domain"/>
    <property type="match status" value="1"/>
</dbReference>
<dbReference type="NCBIfam" id="TIGR01813">
    <property type="entry name" value="flavo_cyto_c"/>
    <property type="match status" value="1"/>
</dbReference>
<dbReference type="InterPro" id="IPR007329">
    <property type="entry name" value="FMN-bd"/>
</dbReference>
<reference evidence="10 11" key="1">
    <citation type="submission" date="2016-10" db="EMBL/GenBank/DDBJ databases">
        <authorList>
            <person name="de Groot N.N."/>
        </authorList>
    </citation>
    <scope>NUCLEOTIDE SEQUENCE [LARGE SCALE GENOMIC DNA]</scope>
    <source>
        <strain evidence="10 11">DSM 18346</strain>
    </source>
</reference>
<keyword evidence="5 8" id="KW-0274">FAD</keyword>
<evidence type="ECO:0000256" key="8">
    <source>
        <dbReference type="RuleBase" id="RU366062"/>
    </source>
</evidence>
<dbReference type="GO" id="GO:0016020">
    <property type="term" value="C:membrane"/>
    <property type="evidence" value="ECO:0007669"/>
    <property type="project" value="InterPro"/>
</dbReference>
<evidence type="ECO:0000313" key="11">
    <source>
        <dbReference type="Proteomes" id="UP000198718"/>
    </source>
</evidence>
<evidence type="ECO:0000256" key="6">
    <source>
        <dbReference type="ARBA" id="ARBA00023002"/>
    </source>
</evidence>
<dbReference type="STRING" id="393762.SAMN05660472_02430"/>
<comment type="cofactor">
    <cofactor evidence="8">
        <name>FAD</name>
        <dbReference type="ChEBI" id="CHEBI:57692"/>
    </cofactor>
    <text evidence="8">Binds 1 FAD per subunit.</text>
</comment>
<dbReference type="SMART" id="SM00900">
    <property type="entry name" value="FMN_bind"/>
    <property type="match status" value="1"/>
</dbReference>
<dbReference type="Proteomes" id="UP000198718">
    <property type="component" value="Unassembled WGS sequence"/>
</dbReference>
<evidence type="ECO:0000256" key="2">
    <source>
        <dbReference type="ARBA" id="ARBA00013137"/>
    </source>
</evidence>
<feature type="signal peptide" evidence="8">
    <location>
        <begin position="1"/>
        <end position="22"/>
    </location>
</feature>
<evidence type="ECO:0000259" key="9">
    <source>
        <dbReference type="SMART" id="SM00900"/>
    </source>
</evidence>
<dbReference type="EMBL" id="FNFP01000006">
    <property type="protein sequence ID" value="SDL00349.1"/>
    <property type="molecule type" value="Genomic_DNA"/>
</dbReference>
<accession>A0A1G9GI28</accession>
<dbReference type="PRINTS" id="PR00368">
    <property type="entry name" value="FADPNR"/>
</dbReference>
<keyword evidence="8" id="KW-0732">Signal</keyword>
<dbReference type="Gene3D" id="3.90.700.10">
    <property type="entry name" value="Succinate dehydrogenase/fumarate reductase flavoprotein, catalytic domain"/>
    <property type="match status" value="1"/>
</dbReference>
<keyword evidence="6 8" id="KW-0560">Oxidoreductase</keyword>
<dbReference type="PROSITE" id="PS51257">
    <property type="entry name" value="PROKAR_LIPOPROTEIN"/>
    <property type="match status" value="1"/>
</dbReference>
<evidence type="ECO:0000256" key="7">
    <source>
        <dbReference type="ARBA" id="ARBA00049922"/>
    </source>
</evidence>
<name>A0A1G9GI28_9FIRM</name>